<gene>
    <name evidence="1" type="ORF">PMG25_06460</name>
</gene>
<dbReference type="RefSeq" id="WP_283766082.1">
    <property type="nucleotide sequence ID" value="NZ_JAQOSO010000028.1"/>
</dbReference>
<protein>
    <submittedName>
        <fullName evidence="1">Glycosyltransferase family A protein</fullName>
    </submittedName>
</protein>
<comment type="caution">
    <text evidence="1">The sequence shown here is derived from an EMBL/GenBank/DDBJ whole genome shotgun (WGS) entry which is preliminary data.</text>
</comment>
<accession>A0ABT7B3H9</accession>
<dbReference type="InterPro" id="IPR029044">
    <property type="entry name" value="Nucleotide-diphossugar_trans"/>
</dbReference>
<dbReference type="SUPFAM" id="SSF53448">
    <property type="entry name" value="Nucleotide-diphospho-sugar transferases"/>
    <property type="match status" value="1"/>
</dbReference>
<name>A0ABT7B3H9_9CYAN</name>
<dbReference type="EMBL" id="JAQOSO010000028">
    <property type="protein sequence ID" value="MDJ1173732.1"/>
    <property type="molecule type" value="Genomic_DNA"/>
</dbReference>
<proteinExistence type="predicted"/>
<organism evidence="1 2">
    <name type="scientific">Roseofilum capinflatum BLCC-M114</name>
    <dbReference type="NCBI Taxonomy" id="3022440"/>
    <lineage>
        <taxon>Bacteria</taxon>
        <taxon>Bacillati</taxon>
        <taxon>Cyanobacteriota</taxon>
        <taxon>Cyanophyceae</taxon>
        <taxon>Desertifilales</taxon>
        <taxon>Desertifilaceae</taxon>
        <taxon>Roseofilum</taxon>
        <taxon>Roseofilum capinflatum</taxon>
    </lineage>
</organism>
<reference evidence="1 2" key="1">
    <citation type="submission" date="2023-01" db="EMBL/GenBank/DDBJ databases">
        <title>Novel diversity within Roseofilum (Cyanobacteria; Desertifilaceae) from marine benthic mats with descriptions of four novel species.</title>
        <authorList>
            <person name="Wang Y."/>
            <person name="Berthold D.E."/>
            <person name="Hu J."/>
            <person name="Lefler F.W."/>
            <person name="Laughinghouse H.D. IV."/>
        </authorList>
    </citation>
    <scope>NUCLEOTIDE SEQUENCE [LARGE SCALE GENOMIC DNA]</scope>
    <source>
        <strain evidence="1 2">BLCC-M114</strain>
    </source>
</reference>
<keyword evidence="2" id="KW-1185">Reference proteome</keyword>
<evidence type="ECO:0000313" key="2">
    <source>
        <dbReference type="Proteomes" id="UP001235849"/>
    </source>
</evidence>
<dbReference type="Proteomes" id="UP001235849">
    <property type="component" value="Unassembled WGS sequence"/>
</dbReference>
<dbReference type="CDD" id="cd00761">
    <property type="entry name" value="Glyco_tranf_GTA_type"/>
    <property type="match status" value="1"/>
</dbReference>
<sequence>MNTKPLLSIITPTLGKFSPYWLEQLLKIEGDIEFILIYPPGVIPGDMNDPRVRTLISPYKGEMMQRFVGLLNARGTYLLALDDDDYAHPQIIKMISTYFSRFPESVILRLKKAVIDSQEKERIESEWEPIPDLEHMPVCQSYDKGKFEGLLEVPIAPLTASFKLSYLIFPFQKTGLHFENFNNIIWKTEAIQKAMPELSKATELLGIVTWIPRSGFDRLSGLFVQATLFAPDKIIGHWLSGHEQIRFISSDPALKAARFHVVSDFLLIKYFPQYPYFWSLFLSKAYALPRTIAKYLKMKFSPK</sequence>
<dbReference type="Gene3D" id="3.90.550.10">
    <property type="entry name" value="Spore Coat Polysaccharide Biosynthesis Protein SpsA, Chain A"/>
    <property type="match status" value="1"/>
</dbReference>
<evidence type="ECO:0000313" key="1">
    <source>
        <dbReference type="EMBL" id="MDJ1173732.1"/>
    </source>
</evidence>